<evidence type="ECO:0000313" key="4">
    <source>
        <dbReference type="Proteomes" id="UP000654075"/>
    </source>
</evidence>
<name>A0A813HMY5_POLGL</name>
<evidence type="ECO:0000313" key="3">
    <source>
        <dbReference type="EMBL" id="CAE8638924.1"/>
    </source>
</evidence>
<evidence type="ECO:0008006" key="5">
    <source>
        <dbReference type="Google" id="ProtNLM"/>
    </source>
</evidence>
<proteinExistence type="predicted"/>
<comment type="caution">
    <text evidence="3">The sequence shown here is derived from an EMBL/GenBank/DDBJ whole genome shotgun (WGS) entry which is preliminary data.</text>
</comment>
<organism evidence="3 4">
    <name type="scientific">Polarella glacialis</name>
    <name type="common">Dinoflagellate</name>
    <dbReference type="NCBI Taxonomy" id="89957"/>
    <lineage>
        <taxon>Eukaryota</taxon>
        <taxon>Sar</taxon>
        <taxon>Alveolata</taxon>
        <taxon>Dinophyceae</taxon>
        <taxon>Suessiales</taxon>
        <taxon>Suessiaceae</taxon>
        <taxon>Polarella</taxon>
    </lineage>
</organism>
<keyword evidence="2" id="KW-0732">Signal</keyword>
<feature type="chain" id="PRO_5032568460" description="Secreted protein" evidence="2">
    <location>
        <begin position="24"/>
        <end position="108"/>
    </location>
</feature>
<accession>A0A813HMY5</accession>
<feature type="signal peptide" evidence="2">
    <location>
        <begin position="1"/>
        <end position="23"/>
    </location>
</feature>
<gene>
    <name evidence="3" type="ORF">PGLA1383_LOCUS54014</name>
</gene>
<evidence type="ECO:0000256" key="1">
    <source>
        <dbReference type="SAM" id="MobiDB-lite"/>
    </source>
</evidence>
<evidence type="ECO:0000256" key="2">
    <source>
        <dbReference type="SAM" id="SignalP"/>
    </source>
</evidence>
<dbReference type="EMBL" id="CAJNNV010032092">
    <property type="protein sequence ID" value="CAE8638924.1"/>
    <property type="molecule type" value="Genomic_DNA"/>
</dbReference>
<feature type="compositionally biased region" description="Low complexity" evidence="1">
    <location>
        <begin position="42"/>
        <end position="62"/>
    </location>
</feature>
<dbReference type="Proteomes" id="UP000654075">
    <property type="component" value="Unassembled WGS sequence"/>
</dbReference>
<reference evidence="3" key="1">
    <citation type="submission" date="2021-02" db="EMBL/GenBank/DDBJ databases">
        <authorList>
            <person name="Dougan E. K."/>
            <person name="Rhodes N."/>
            <person name="Thang M."/>
            <person name="Chan C."/>
        </authorList>
    </citation>
    <scope>NUCLEOTIDE SEQUENCE</scope>
</reference>
<feature type="region of interest" description="Disordered" evidence="1">
    <location>
        <begin position="42"/>
        <end position="70"/>
    </location>
</feature>
<protein>
    <recommendedName>
        <fullName evidence="5">Secreted protein</fullName>
    </recommendedName>
</protein>
<sequence>MACRRTLPSRISWLLLLHYLGEGVPREEAVADDLHGLIIVQQQQPQQQQQQQNNNNDNDNNNMNRLDHGAIDLQDDQLLEKLHSRAALTQPTCELIHSGAEGSQWLSG</sequence>
<keyword evidence="4" id="KW-1185">Reference proteome</keyword>
<dbReference type="AlphaFoldDB" id="A0A813HMY5"/>